<dbReference type="SUPFAM" id="SSF48452">
    <property type="entry name" value="TPR-like"/>
    <property type="match status" value="1"/>
</dbReference>
<dbReference type="Pfam" id="PF00196">
    <property type="entry name" value="GerE"/>
    <property type="match status" value="1"/>
</dbReference>
<keyword evidence="4" id="KW-1185">Reference proteome</keyword>
<accession>A0A543J7V9</accession>
<dbReference type="SUPFAM" id="SSF46894">
    <property type="entry name" value="C-terminal effector domain of the bipartite response regulators"/>
    <property type="match status" value="1"/>
</dbReference>
<comment type="caution">
    <text evidence="3">The sequence shown here is derived from an EMBL/GenBank/DDBJ whole genome shotgun (WGS) entry which is preliminary data.</text>
</comment>
<sequence>MLRGRDRQRVAVDALLARARAGHGGALVLRGGPGSGKTAMLAAAREAAADDDRRVLLCVDDAHLLEDTGWLVELAADAADAPVAVLVATDGEPLGLPWVRLDPLDHADSLRVLRDLRPGLAPGLADDIADLACGNPLALTELARALTSEQLGGTVPAPEALPEDSSLRARFSARFHALSPQARRAVALRVVDDEVDADALARMPDLDLAAVEEAEALLEGGPLVRSALRTEIPLALRYAAHAALAEHLPPGPRRTWHEAARVPGVRDAFAARLADSASRARRCGDYPAAARDHDRAAALTADPDARARHLIAAATDHWASGAPRRARVALRTAARLTDSDELRARAELLRGGIDLGHGLPDVAERRLLHAAGELVGTHRSLAITALGFAGEAASIAGDHARYAETAAFAARLRRPDEPPATRITLDHLAGMAATFAGRHEQALPVLQSVIELAERVPHPQAKIWGGQAAYTLGDASRAHELATSAVTAAHEHGLTALVPWALVYRALSALLLDQHSAALSAAFEGVHAATAIGQHNAVVDHLTILALVAALRGDTDTAMHRIDAAAEQIAERGLGRSGTFGAWAFACVDLALDRPADALDRLRLMAAGAGGVHTGIKVMAAPHVVEAAVGCGRPSTADRALRRYEKWAGTTGSAARLALSHRCRGLLADGPRAEEHFREAIRLHRVSGTAMELAKTELFYGHRLRRDRKPRAARDLLRDAVKIFQRYEADRWVARARAELRAAGEAVGPTQADRTADRAANRAAGRADVDPTVSLTPQQAQIARLVAEGATNREIAARLFLSHRTVEHHLRNIFARLEVRSRVELTRMLD</sequence>
<evidence type="ECO:0000259" key="2">
    <source>
        <dbReference type="PROSITE" id="PS50043"/>
    </source>
</evidence>
<organism evidence="3 4">
    <name type="scientific">Saccharothrix saharensis</name>
    <dbReference type="NCBI Taxonomy" id="571190"/>
    <lineage>
        <taxon>Bacteria</taxon>
        <taxon>Bacillati</taxon>
        <taxon>Actinomycetota</taxon>
        <taxon>Actinomycetes</taxon>
        <taxon>Pseudonocardiales</taxon>
        <taxon>Pseudonocardiaceae</taxon>
        <taxon>Saccharothrix</taxon>
    </lineage>
</organism>
<dbReference type="SMART" id="SM00421">
    <property type="entry name" value="HTH_LUXR"/>
    <property type="match status" value="1"/>
</dbReference>
<dbReference type="InterPro" id="IPR000792">
    <property type="entry name" value="Tscrpt_reg_LuxR_C"/>
</dbReference>
<gene>
    <name evidence="3" type="ORF">FHX81_1195</name>
</gene>
<dbReference type="Proteomes" id="UP000316628">
    <property type="component" value="Unassembled WGS sequence"/>
</dbReference>
<protein>
    <submittedName>
        <fullName evidence="3">Regulatory LuxR family protein</fullName>
    </submittedName>
</protein>
<dbReference type="SUPFAM" id="SSF52540">
    <property type="entry name" value="P-loop containing nucleoside triphosphate hydrolases"/>
    <property type="match status" value="1"/>
</dbReference>
<dbReference type="PROSITE" id="PS50043">
    <property type="entry name" value="HTH_LUXR_2"/>
    <property type="match status" value="1"/>
</dbReference>
<dbReference type="Gene3D" id="1.10.10.10">
    <property type="entry name" value="Winged helix-like DNA-binding domain superfamily/Winged helix DNA-binding domain"/>
    <property type="match status" value="1"/>
</dbReference>
<evidence type="ECO:0000313" key="3">
    <source>
        <dbReference type="EMBL" id="TQM78909.1"/>
    </source>
</evidence>
<dbReference type="InterPro" id="IPR016032">
    <property type="entry name" value="Sig_transdc_resp-reg_C-effctor"/>
</dbReference>
<dbReference type="CDD" id="cd06170">
    <property type="entry name" value="LuxR_C_like"/>
    <property type="match status" value="1"/>
</dbReference>
<dbReference type="InterPro" id="IPR011990">
    <property type="entry name" value="TPR-like_helical_dom_sf"/>
</dbReference>
<feature type="region of interest" description="Disordered" evidence="1">
    <location>
        <begin position="743"/>
        <end position="772"/>
    </location>
</feature>
<dbReference type="GO" id="GO:0003677">
    <property type="term" value="F:DNA binding"/>
    <property type="evidence" value="ECO:0007669"/>
    <property type="project" value="InterPro"/>
</dbReference>
<feature type="compositionally biased region" description="Basic and acidic residues" evidence="1">
    <location>
        <begin position="754"/>
        <end position="769"/>
    </location>
</feature>
<dbReference type="InterPro" id="IPR027417">
    <property type="entry name" value="P-loop_NTPase"/>
</dbReference>
<reference evidence="3 4" key="1">
    <citation type="submission" date="2019-06" db="EMBL/GenBank/DDBJ databases">
        <title>Sequencing the genomes of 1000 actinobacteria strains.</title>
        <authorList>
            <person name="Klenk H.-P."/>
        </authorList>
    </citation>
    <scope>NUCLEOTIDE SEQUENCE [LARGE SCALE GENOMIC DNA]</scope>
    <source>
        <strain evidence="3 4">DSM 45456</strain>
    </source>
</reference>
<dbReference type="OrthoDB" id="483at2"/>
<proteinExistence type="predicted"/>
<dbReference type="RefSeq" id="WP_141975823.1">
    <property type="nucleotide sequence ID" value="NZ_VFPP01000001.1"/>
</dbReference>
<dbReference type="PROSITE" id="PS00622">
    <property type="entry name" value="HTH_LUXR_1"/>
    <property type="match status" value="1"/>
</dbReference>
<name>A0A543J7V9_9PSEU</name>
<feature type="domain" description="HTH luxR-type" evidence="2">
    <location>
        <begin position="768"/>
        <end position="830"/>
    </location>
</feature>
<dbReference type="InterPro" id="IPR036388">
    <property type="entry name" value="WH-like_DNA-bd_sf"/>
</dbReference>
<dbReference type="Gene3D" id="1.25.40.10">
    <property type="entry name" value="Tetratricopeptide repeat domain"/>
    <property type="match status" value="1"/>
</dbReference>
<dbReference type="PRINTS" id="PR00038">
    <property type="entry name" value="HTHLUXR"/>
</dbReference>
<dbReference type="GO" id="GO:0006355">
    <property type="term" value="P:regulation of DNA-templated transcription"/>
    <property type="evidence" value="ECO:0007669"/>
    <property type="project" value="InterPro"/>
</dbReference>
<dbReference type="EMBL" id="VFPP01000001">
    <property type="protein sequence ID" value="TQM78909.1"/>
    <property type="molecule type" value="Genomic_DNA"/>
</dbReference>
<evidence type="ECO:0000256" key="1">
    <source>
        <dbReference type="SAM" id="MobiDB-lite"/>
    </source>
</evidence>
<dbReference type="AlphaFoldDB" id="A0A543J7V9"/>
<evidence type="ECO:0000313" key="4">
    <source>
        <dbReference type="Proteomes" id="UP000316628"/>
    </source>
</evidence>
<dbReference type="Gene3D" id="3.40.50.300">
    <property type="entry name" value="P-loop containing nucleotide triphosphate hydrolases"/>
    <property type="match status" value="1"/>
</dbReference>